<organism evidence="1 2">
    <name type="scientific">Hymenoscyphus albidus</name>
    <dbReference type="NCBI Taxonomy" id="595503"/>
    <lineage>
        <taxon>Eukaryota</taxon>
        <taxon>Fungi</taxon>
        <taxon>Dikarya</taxon>
        <taxon>Ascomycota</taxon>
        <taxon>Pezizomycotina</taxon>
        <taxon>Leotiomycetes</taxon>
        <taxon>Helotiales</taxon>
        <taxon>Helotiaceae</taxon>
        <taxon>Hymenoscyphus</taxon>
    </lineage>
</organism>
<gene>
    <name evidence="1" type="ORF">HYALB_00008887</name>
</gene>
<comment type="caution">
    <text evidence="1">The sequence shown here is derived from an EMBL/GenBank/DDBJ whole genome shotgun (WGS) entry which is preliminary data.</text>
</comment>
<reference evidence="1" key="1">
    <citation type="submission" date="2021-07" db="EMBL/GenBank/DDBJ databases">
        <authorList>
            <person name="Durling M."/>
        </authorList>
    </citation>
    <scope>NUCLEOTIDE SEQUENCE</scope>
</reference>
<keyword evidence="2" id="KW-1185">Reference proteome</keyword>
<dbReference type="EMBL" id="CAJVRM010000201">
    <property type="protein sequence ID" value="CAG8977029.1"/>
    <property type="molecule type" value="Genomic_DNA"/>
</dbReference>
<dbReference type="Proteomes" id="UP000701801">
    <property type="component" value="Unassembled WGS sequence"/>
</dbReference>
<dbReference type="AlphaFoldDB" id="A0A9N9LKU3"/>
<protein>
    <submittedName>
        <fullName evidence="1">Uncharacterized protein</fullName>
    </submittedName>
</protein>
<evidence type="ECO:0000313" key="2">
    <source>
        <dbReference type="Proteomes" id="UP000701801"/>
    </source>
</evidence>
<dbReference type="OrthoDB" id="437457at2759"/>
<accession>A0A9N9LKU3</accession>
<proteinExistence type="predicted"/>
<evidence type="ECO:0000313" key="1">
    <source>
        <dbReference type="EMBL" id="CAG8977029.1"/>
    </source>
</evidence>
<name>A0A9N9LKU3_9HELO</name>
<sequence length="371" mass="42890">MYPSSNAQVSNQHFTKIGEFIQANPREKDHNACIILKFPDNSSTPELTWWSKSYKLYNGDAFPGIGLDSSEQVVEWLRVQYPRDRKYVLDHELQLYFRPKFLFDGSAKNQAMKKYFGKDPGHDWRGDIYVARCARMEGNKEANTLQDFQAADLRVLADCLRLYGKISGYGFNNISEKRDLMVWEDTPTSYPVPETRQAGTGNDAFEEYKGELDVVIGVNVTSLGDQQYLKKPTFVQHRVCASTHPIYRDTESDLESMISLRMKLPLLVGKHGFFNQGWPAQTNPHSNPNARFMHRVADSMEKDFGPPNPIEWNKMIGTVLVVRLDKKPITLQQVEAFCLFCDQYWRENIKEMDTMYEKEYPPRAYHAPDDP</sequence>